<evidence type="ECO:0008006" key="5">
    <source>
        <dbReference type="Google" id="ProtNLM"/>
    </source>
</evidence>
<gene>
    <name evidence="3" type="ORF">SAPINGB_P005158</name>
</gene>
<dbReference type="InterPro" id="IPR024096">
    <property type="entry name" value="NO_sig/Golgi_transp_ligand-bd"/>
</dbReference>
<dbReference type="GO" id="GO:0006888">
    <property type="term" value="P:endoplasmic reticulum to Golgi vesicle-mediated transport"/>
    <property type="evidence" value="ECO:0007669"/>
    <property type="project" value="TreeGrafter"/>
</dbReference>
<dbReference type="CDD" id="cd14944">
    <property type="entry name" value="TRAPPC6A_Trs33"/>
    <property type="match status" value="1"/>
</dbReference>
<sequence length="332" mass="35183">MASTVQQQQQSQPIAPVRSETSVASKNTTSSSLPPVVSTATAAETKSLVNASAFEYLLIEMVPLARRVVEDVRKPSEDLGSAINSLTLEDKDDSKNPGEKEKEDEKEEKTKDSTTDTTDVNNNTSQVSTPREMLHQYPHMAGAEDADVFFRTELYGFRVGAALAEVLSRDASRLVTQLDVLKFVCKDLWTAVYSKPIDNLKTNHRGIYVLVDNSFRPCERMGSAANGLLSAVHGSKPTGLAKNAPGAGGHHQQMVAATAAAATAAASGAAVTSSAGAGQQKSGTLAAAPFIWFPMGVIRGALSTMGIDASVSFEANQLPAVSFNIHTSTAKR</sequence>
<dbReference type="InterPro" id="IPR007194">
    <property type="entry name" value="TRAPP_component"/>
</dbReference>
<dbReference type="Pfam" id="PF04051">
    <property type="entry name" value="TRAPP"/>
    <property type="match status" value="1"/>
</dbReference>
<reference evidence="3 4" key="1">
    <citation type="submission" date="2019-09" db="EMBL/GenBank/DDBJ databases">
        <authorList>
            <person name="Brejova B."/>
        </authorList>
    </citation>
    <scope>NUCLEOTIDE SEQUENCE [LARGE SCALE GENOMIC DNA]</scope>
</reference>
<dbReference type="AlphaFoldDB" id="A0A5E8BYK4"/>
<proteinExistence type="inferred from homology"/>
<dbReference type="GeneID" id="43583973"/>
<feature type="compositionally biased region" description="Low complexity" evidence="2">
    <location>
        <begin position="28"/>
        <end position="37"/>
    </location>
</feature>
<dbReference type="OrthoDB" id="941624at2759"/>
<feature type="compositionally biased region" description="Polar residues" evidence="2">
    <location>
        <begin position="120"/>
        <end position="129"/>
    </location>
</feature>
<evidence type="ECO:0000313" key="4">
    <source>
        <dbReference type="Proteomes" id="UP000398389"/>
    </source>
</evidence>
<name>A0A5E8BYK4_9ASCO</name>
<dbReference type="GO" id="GO:0005802">
    <property type="term" value="C:trans-Golgi network"/>
    <property type="evidence" value="ECO:0007669"/>
    <property type="project" value="TreeGrafter"/>
</dbReference>
<feature type="compositionally biased region" description="Low complexity" evidence="2">
    <location>
        <begin position="1"/>
        <end position="12"/>
    </location>
</feature>
<dbReference type="SUPFAM" id="SSF111126">
    <property type="entry name" value="Ligand-binding domain in the NO signalling and Golgi transport"/>
    <property type="match status" value="2"/>
</dbReference>
<comment type="similarity">
    <text evidence="1">Belongs to the TRAPP small subunits family. BET3 subfamily.</text>
</comment>
<organism evidence="3 4">
    <name type="scientific">Magnusiomyces paraingens</name>
    <dbReference type="NCBI Taxonomy" id="2606893"/>
    <lineage>
        <taxon>Eukaryota</taxon>
        <taxon>Fungi</taxon>
        <taxon>Dikarya</taxon>
        <taxon>Ascomycota</taxon>
        <taxon>Saccharomycotina</taxon>
        <taxon>Dipodascomycetes</taxon>
        <taxon>Dipodascales</taxon>
        <taxon>Dipodascaceae</taxon>
        <taxon>Magnusiomyces</taxon>
    </lineage>
</organism>
<dbReference type="PANTHER" id="PTHR12817">
    <property type="entry name" value="TRAFFICKING PROTEIN PARTICLE COMPLEX SUBUNIT 6B"/>
    <property type="match status" value="1"/>
</dbReference>
<feature type="region of interest" description="Disordered" evidence="2">
    <location>
        <begin position="80"/>
        <end position="129"/>
    </location>
</feature>
<feature type="compositionally biased region" description="Basic and acidic residues" evidence="2">
    <location>
        <begin position="88"/>
        <end position="114"/>
    </location>
</feature>
<evidence type="ECO:0000313" key="3">
    <source>
        <dbReference type="EMBL" id="VVT56574.1"/>
    </source>
</evidence>
<dbReference type="InterPro" id="IPR037992">
    <property type="entry name" value="TRAPPC6/Trs33"/>
</dbReference>
<dbReference type="GO" id="GO:0030008">
    <property type="term" value="C:TRAPP complex"/>
    <property type="evidence" value="ECO:0007669"/>
    <property type="project" value="TreeGrafter"/>
</dbReference>
<keyword evidence="4" id="KW-1185">Reference proteome</keyword>
<dbReference type="GO" id="GO:0005801">
    <property type="term" value="C:cis-Golgi network"/>
    <property type="evidence" value="ECO:0007669"/>
    <property type="project" value="TreeGrafter"/>
</dbReference>
<evidence type="ECO:0000256" key="1">
    <source>
        <dbReference type="ARBA" id="ARBA00006218"/>
    </source>
</evidence>
<evidence type="ECO:0000256" key="2">
    <source>
        <dbReference type="SAM" id="MobiDB-lite"/>
    </source>
</evidence>
<protein>
    <recommendedName>
        <fullName evidence="5">Trafficking protein particle complex subunit 6B</fullName>
    </recommendedName>
</protein>
<dbReference type="RefSeq" id="XP_031855764.1">
    <property type="nucleotide sequence ID" value="XM_031999873.1"/>
</dbReference>
<dbReference type="PANTHER" id="PTHR12817:SF0">
    <property type="entry name" value="GEO08327P1"/>
    <property type="match status" value="1"/>
</dbReference>
<accession>A0A5E8BYK4</accession>
<dbReference type="Gene3D" id="3.30.1380.20">
    <property type="entry name" value="Trafficking protein particle complex subunit 3"/>
    <property type="match status" value="1"/>
</dbReference>
<dbReference type="EMBL" id="CABVLU010000004">
    <property type="protein sequence ID" value="VVT56574.1"/>
    <property type="molecule type" value="Genomic_DNA"/>
</dbReference>
<feature type="region of interest" description="Disordered" evidence="2">
    <location>
        <begin position="1"/>
        <end position="37"/>
    </location>
</feature>
<dbReference type="Proteomes" id="UP000398389">
    <property type="component" value="Unassembled WGS sequence"/>
</dbReference>